<sequence length="73" mass="7854">MSVSDALTKISLQWISEVDGDRLSSVHPSNHHDFLRSQATMLCSSALYSSCLEMPTQLLCPCGGIDAAGRRSA</sequence>
<dbReference type="EMBL" id="JBANRG010000014">
    <property type="protein sequence ID" value="KAK7460957.1"/>
    <property type="molecule type" value="Genomic_DNA"/>
</dbReference>
<evidence type="ECO:0000313" key="2">
    <source>
        <dbReference type="Proteomes" id="UP001498398"/>
    </source>
</evidence>
<name>A0ABR1JGP4_9AGAR</name>
<reference evidence="1 2" key="1">
    <citation type="submission" date="2024-01" db="EMBL/GenBank/DDBJ databases">
        <title>A draft genome for the cacao thread blight pathogen Marasmiellus scandens.</title>
        <authorList>
            <person name="Baruah I.K."/>
            <person name="Leung J."/>
            <person name="Bukari Y."/>
            <person name="Amoako-Attah I."/>
            <person name="Meinhardt L.W."/>
            <person name="Bailey B.A."/>
            <person name="Cohen S.P."/>
        </authorList>
    </citation>
    <scope>NUCLEOTIDE SEQUENCE [LARGE SCALE GENOMIC DNA]</scope>
    <source>
        <strain evidence="1 2">GH-19</strain>
    </source>
</reference>
<organism evidence="1 2">
    <name type="scientific">Marasmiellus scandens</name>
    <dbReference type="NCBI Taxonomy" id="2682957"/>
    <lineage>
        <taxon>Eukaryota</taxon>
        <taxon>Fungi</taxon>
        <taxon>Dikarya</taxon>
        <taxon>Basidiomycota</taxon>
        <taxon>Agaricomycotina</taxon>
        <taxon>Agaricomycetes</taxon>
        <taxon>Agaricomycetidae</taxon>
        <taxon>Agaricales</taxon>
        <taxon>Marasmiineae</taxon>
        <taxon>Omphalotaceae</taxon>
        <taxon>Marasmiellus</taxon>
    </lineage>
</organism>
<keyword evidence="2" id="KW-1185">Reference proteome</keyword>
<dbReference type="Proteomes" id="UP001498398">
    <property type="component" value="Unassembled WGS sequence"/>
</dbReference>
<evidence type="ECO:0000313" key="1">
    <source>
        <dbReference type="EMBL" id="KAK7460957.1"/>
    </source>
</evidence>
<protein>
    <submittedName>
        <fullName evidence="1">Uncharacterized protein</fullName>
    </submittedName>
</protein>
<gene>
    <name evidence="1" type="ORF">VKT23_008885</name>
</gene>
<comment type="caution">
    <text evidence="1">The sequence shown here is derived from an EMBL/GenBank/DDBJ whole genome shotgun (WGS) entry which is preliminary data.</text>
</comment>
<proteinExistence type="predicted"/>
<accession>A0ABR1JGP4</accession>